<sequence length="70" mass="8254">MYNIKSGVEMTSLICVSCKTDKRVKYGSMKHPYCKKCFDKKFDGDIDKYWEWMDKHHDGMLSVGDLILVR</sequence>
<proteinExistence type="predicted"/>
<dbReference type="EMBL" id="LAZR01030125">
    <property type="protein sequence ID" value="KKL57556.1"/>
    <property type="molecule type" value="Genomic_DNA"/>
</dbReference>
<reference evidence="1" key="1">
    <citation type="journal article" date="2015" name="Nature">
        <title>Complex archaea that bridge the gap between prokaryotes and eukaryotes.</title>
        <authorList>
            <person name="Spang A."/>
            <person name="Saw J.H."/>
            <person name="Jorgensen S.L."/>
            <person name="Zaremba-Niedzwiedzka K."/>
            <person name="Martijn J."/>
            <person name="Lind A.E."/>
            <person name="van Eijk R."/>
            <person name="Schleper C."/>
            <person name="Guy L."/>
            <person name="Ettema T.J."/>
        </authorList>
    </citation>
    <scope>NUCLEOTIDE SEQUENCE</scope>
</reference>
<evidence type="ECO:0000313" key="1">
    <source>
        <dbReference type="EMBL" id="KKL57556.1"/>
    </source>
</evidence>
<name>A0A0F9DUW8_9ZZZZ</name>
<protein>
    <submittedName>
        <fullName evidence="1">Uncharacterized protein</fullName>
    </submittedName>
</protein>
<comment type="caution">
    <text evidence="1">The sequence shown here is derived from an EMBL/GenBank/DDBJ whole genome shotgun (WGS) entry which is preliminary data.</text>
</comment>
<accession>A0A0F9DUW8</accession>
<organism evidence="1">
    <name type="scientific">marine sediment metagenome</name>
    <dbReference type="NCBI Taxonomy" id="412755"/>
    <lineage>
        <taxon>unclassified sequences</taxon>
        <taxon>metagenomes</taxon>
        <taxon>ecological metagenomes</taxon>
    </lineage>
</organism>
<dbReference type="AlphaFoldDB" id="A0A0F9DUW8"/>
<gene>
    <name evidence="1" type="ORF">LCGC14_2234250</name>
</gene>